<feature type="transmembrane region" description="Helical" evidence="14">
    <location>
        <begin position="2566"/>
        <end position="2586"/>
    </location>
</feature>
<evidence type="ECO:0000256" key="13">
    <source>
        <dbReference type="SAM" id="MobiDB-lite"/>
    </source>
</evidence>
<feature type="transmembrane region" description="Helical" evidence="14">
    <location>
        <begin position="1580"/>
        <end position="1600"/>
    </location>
</feature>
<feature type="domain" description="ABC transporter" evidence="15">
    <location>
        <begin position="632"/>
        <end position="860"/>
    </location>
</feature>
<keyword evidence="6" id="KW-0677">Repeat</keyword>
<feature type="compositionally biased region" description="Basic and acidic residues" evidence="13">
    <location>
        <begin position="2292"/>
        <end position="2305"/>
    </location>
</feature>
<dbReference type="Pfam" id="PF00005">
    <property type="entry name" value="ABC_tran"/>
    <property type="match status" value="4"/>
</dbReference>
<feature type="transmembrane region" description="Helical" evidence="14">
    <location>
        <begin position="80"/>
        <end position="102"/>
    </location>
</feature>
<evidence type="ECO:0000256" key="7">
    <source>
        <dbReference type="ARBA" id="ARBA00022741"/>
    </source>
</evidence>
<evidence type="ECO:0000256" key="4">
    <source>
        <dbReference type="ARBA" id="ARBA00022448"/>
    </source>
</evidence>
<feature type="transmembrane region" description="Helical" evidence="14">
    <location>
        <begin position="1155"/>
        <end position="1175"/>
    </location>
</feature>
<dbReference type="STRING" id="3750.A0A498JKU4"/>
<dbReference type="CDD" id="cd03250">
    <property type="entry name" value="ABCC_MRP_domain1"/>
    <property type="match status" value="2"/>
</dbReference>
<feature type="domain" description="ABC transporter" evidence="15">
    <location>
        <begin position="2657"/>
        <end position="2891"/>
    </location>
</feature>
<reference evidence="17 18" key="1">
    <citation type="submission" date="2018-10" db="EMBL/GenBank/DDBJ databases">
        <title>A high-quality apple genome assembly.</title>
        <authorList>
            <person name="Hu J."/>
        </authorList>
    </citation>
    <scope>NUCLEOTIDE SEQUENCE [LARGE SCALE GENOMIC DNA]</scope>
    <source>
        <strain evidence="18">cv. HFTH1</strain>
        <tissue evidence="17">Young leaf</tissue>
    </source>
</reference>
<dbReference type="InterPro" id="IPR056228">
    <property type="entry name" value="ABCC10-like_N"/>
</dbReference>
<evidence type="ECO:0000313" key="17">
    <source>
        <dbReference type="EMBL" id="RXH95676.1"/>
    </source>
</evidence>
<evidence type="ECO:0000313" key="18">
    <source>
        <dbReference type="Proteomes" id="UP000290289"/>
    </source>
</evidence>
<keyword evidence="8" id="KW-0067">ATP-binding</keyword>
<keyword evidence="5 14" id="KW-0812">Transmembrane</keyword>
<evidence type="ECO:0000256" key="3">
    <source>
        <dbReference type="ARBA" id="ARBA00012191"/>
    </source>
</evidence>
<comment type="caution">
    <text evidence="17">The sequence shown here is derived from an EMBL/GenBank/DDBJ whole genome shotgun (WGS) entry which is preliminary data.</text>
</comment>
<protein>
    <recommendedName>
        <fullName evidence="3">ABC-type xenobiotic transporter</fullName>
        <ecNumber evidence="3">7.6.2.2</ecNumber>
    </recommendedName>
</protein>
<keyword evidence="11 14" id="KW-0472">Membrane</keyword>
<accession>A0A498JKU4</accession>
<feature type="transmembrane region" description="Helical" evidence="14">
    <location>
        <begin position="1547"/>
        <end position="1568"/>
    </location>
</feature>
<keyword evidence="18" id="KW-1185">Reference proteome</keyword>
<keyword evidence="10 14" id="KW-1133">Transmembrane helix</keyword>
<dbReference type="EMBL" id="RDQH01000332">
    <property type="protein sequence ID" value="RXH95676.1"/>
    <property type="molecule type" value="Genomic_DNA"/>
</dbReference>
<dbReference type="Proteomes" id="UP000290289">
    <property type="component" value="Chromosome 6"/>
</dbReference>
<feature type="transmembrane region" description="Helical" evidence="14">
    <location>
        <begin position="2340"/>
        <end position="2359"/>
    </location>
</feature>
<keyword evidence="9" id="KW-1278">Translocase</keyword>
<dbReference type="PANTHER" id="PTHR24223">
    <property type="entry name" value="ATP-BINDING CASSETTE SUB-FAMILY C"/>
    <property type="match status" value="1"/>
</dbReference>
<feature type="transmembrane region" description="Helical" evidence="14">
    <location>
        <begin position="145"/>
        <end position="167"/>
    </location>
</feature>
<dbReference type="InterPro" id="IPR027417">
    <property type="entry name" value="P-loop_NTPase"/>
</dbReference>
<evidence type="ECO:0000256" key="8">
    <source>
        <dbReference type="ARBA" id="ARBA00022840"/>
    </source>
</evidence>
<dbReference type="InterPro" id="IPR036640">
    <property type="entry name" value="ABC1_TM_sf"/>
</dbReference>
<evidence type="ECO:0000256" key="2">
    <source>
        <dbReference type="ARBA" id="ARBA00009726"/>
    </source>
</evidence>
<dbReference type="GO" id="GO:0016020">
    <property type="term" value="C:membrane"/>
    <property type="evidence" value="ECO:0007669"/>
    <property type="project" value="UniProtKB-SubCell"/>
</dbReference>
<dbReference type="SUPFAM" id="SSF90123">
    <property type="entry name" value="ABC transporter transmembrane region"/>
    <property type="match status" value="4"/>
</dbReference>
<comment type="similarity">
    <text evidence="2">Belongs to the ABC transporter superfamily. ABCC family. Conjugate transporter (TC 3.A.1.208) subfamily.</text>
</comment>
<feature type="domain" description="ABC transmembrane type-1" evidence="16">
    <location>
        <begin position="940"/>
        <end position="1209"/>
    </location>
</feature>
<evidence type="ECO:0000259" key="15">
    <source>
        <dbReference type="PROSITE" id="PS50893"/>
    </source>
</evidence>
<feature type="transmembrane region" description="Helical" evidence="14">
    <location>
        <begin position="179"/>
        <end position="197"/>
    </location>
</feature>
<dbReference type="CDD" id="cd18580">
    <property type="entry name" value="ABC_6TM_ABCC_D2"/>
    <property type="match status" value="2"/>
</dbReference>
<evidence type="ECO:0000256" key="5">
    <source>
        <dbReference type="ARBA" id="ARBA00022692"/>
    </source>
</evidence>
<feature type="transmembrane region" description="Helical" evidence="14">
    <location>
        <begin position="114"/>
        <end position="133"/>
    </location>
</feature>
<dbReference type="FunFam" id="1.20.1560.10:FF:000003">
    <property type="entry name" value="ABC transporter C family member 10"/>
    <property type="match status" value="2"/>
</dbReference>
<feature type="domain" description="ABC transporter" evidence="15">
    <location>
        <begin position="2078"/>
        <end position="2312"/>
    </location>
</feature>
<feature type="transmembrane region" description="Helical" evidence="14">
    <location>
        <begin position="1507"/>
        <end position="1526"/>
    </location>
</feature>
<feature type="transmembrane region" description="Helical" evidence="14">
    <location>
        <begin position="2474"/>
        <end position="2497"/>
    </location>
</feature>
<dbReference type="InterPro" id="IPR044746">
    <property type="entry name" value="ABCC_6TM_D1"/>
</dbReference>
<feature type="domain" description="ABC transmembrane type-1" evidence="16">
    <location>
        <begin position="314"/>
        <end position="594"/>
    </location>
</feature>
<dbReference type="Pfam" id="PF24358">
    <property type="entry name" value="ABCC10_N"/>
    <property type="match status" value="2"/>
</dbReference>
<dbReference type="PROSITE" id="PS00211">
    <property type="entry name" value="ABC_TRANSPORTER_1"/>
    <property type="match status" value="2"/>
</dbReference>
<dbReference type="PROSITE" id="PS50929">
    <property type="entry name" value="ABC_TM1F"/>
    <property type="match status" value="4"/>
</dbReference>
<feature type="domain" description="ABC transmembrane type-1" evidence="16">
    <location>
        <begin position="2351"/>
        <end position="2620"/>
    </location>
</feature>
<proteinExistence type="inferred from homology"/>
<dbReference type="SUPFAM" id="SSF52540">
    <property type="entry name" value="P-loop containing nucleoside triphosphate hydrolases"/>
    <property type="match status" value="4"/>
</dbReference>
<keyword evidence="4" id="KW-0813">Transport</keyword>
<dbReference type="PROSITE" id="PS50893">
    <property type="entry name" value="ABC_TRANSPORTER_2"/>
    <property type="match status" value="4"/>
</dbReference>
<dbReference type="CDD" id="cd03244">
    <property type="entry name" value="ABCC_MRP_domain2"/>
    <property type="match status" value="2"/>
</dbReference>
<evidence type="ECO:0000256" key="11">
    <source>
        <dbReference type="ARBA" id="ARBA00023136"/>
    </source>
</evidence>
<feature type="region of interest" description="Disordered" evidence="13">
    <location>
        <begin position="2282"/>
        <end position="2305"/>
    </location>
</feature>
<gene>
    <name evidence="17" type="ORF">DVH24_008176</name>
</gene>
<dbReference type="Gene3D" id="1.20.1560.10">
    <property type="entry name" value="ABC transporter type 1, transmembrane domain"/>
    <property type="match status" value="4"/>
</dbReference>
<dbReference type="InterPro" id="IPR003439">
    <property type="entry name" value="ABC_transporter-like_ATP-bd"/>
</dbReference>
<feature type="transmembrane region" description="Helical" evidence="14">
    <location>
        <begin position="1182"/>
        <end position="1203"/>
    </location>
</feature>
<feature type="domain" description="ABC transporter" evidence="15">
    <location>
        <begin position="1246"/>
        <end position="1480"/>
    </location>
</feature>
<dbReference type="FunFam" id="3.40.50.300:FF:000997">
    <property type="entry name" value="Multidrug resistance-associated protein 1"/>
    <property type="match status" value="2"/>
</dbReference>
<feature type="transmembrane region" description="Helical" evidence="14">
    <location>
        <begin position="2450"/>
        <end position="2468"/>
    </location>
</feature>
<dbReference type="InterPro" id="IPR017871">
    <property type="entry name" value="ABC_transporter-like_CS"/>
</dbReference>
<dbReference type="FunFam" id="3.40.50.300:FF:000169">
    <property type="entry name" value="ABC transporter C family member 3"/>
    <property type="match status" value="2"/>
</dbReference>
<feature type="transmembrane region" description="Helical" evidence="14">
    <location>
        <begin position="1056"/>
        <end position="1081"/>
    </location>
</feature>
<dbReference type="PANTHER" id="PTHR24223:SF263">
    <property type="entry name" value="ABC-TYPE XENOBIOTIC TRANSPORTER"/>
    <property type="match status" value="1"/>
</dbReference>
<feature type="transmembrane region" description="Helical" evidence="14">
    <location>
        <begin position="1982"/>
        <end position="2001"/>
    </location>
</feature>
<feature type="domain" description="ABC transmembrane type-1" evidence="16">
    <location>
        <begin position="1761"/>
        <end position="2041"/>
    </location>
</feature>
<dbReference type="CDD" id="cd18579">
    <property type="entry name" value="ABC_6TM_ABCC_D1"/>
    <property type="match status" value="2"/>
</dbReference>
<name>A0A498JKU4_MALDO</name>
<dbReference type="SMART" id="SM00382">
    <property type="entry name" value="AAA"/>
    <property type="match status" value="4"/>
</dbReference>
<dbReference type="GO" id="GO:0008559">
    <property type="term" value="F:ABC-type xenobiotic transporter activity"/>
    <property type="evidence" value="ECO:0007669"/>
    <property type="project" value="UniProtKB-EC"/>
</dbReference>
<feature type="transmembrane region" description="Helical" evidence="14">
    <location>
        <begin position="929"/>
        <end position="948"/>
    </location>
</feature>
<organism evidence="17 18">
    <name type="scientific">Malus domestica</name>
    <name type="common">Apple</name>
    <name type="synonym">Pyrus malus</name>
    <dbReference type="NCBI Taxonomy" id="3750"/>
    <lineage>
        <taxon>Eukaryota</taxon>
        <taxon>Viridiplantae</taxon>
        <taxon>Streptophyta</taxon>
        <taxon>Embryophyta</taxon>
        <taxon>Tracheophyta</taxon>
        <taxon>Spermatophyta</taxon>
        <taxon>Magnoliopsida</taxon>
        <taxon>eudicotyledons</taxon>
        <taxon>Gunneridae</taxon>
        <taxon>Pentapetalae</taxon>
        <taxon>rosids</taxon>
        <taxon>fabids</taxon>
        <taxon>Rosales</taxon>
        <taxon>Rosaceae</taxon>
        <taxon>Amygdaloideae</taxon>
        <taxon>Maleae</taxon>
        <taxon>Malus</taxon>
    </lineage>
</organism>
<sequence>MGDGFWTLLICSSDCSTEVGNKCSSGFVDNPNPDSCINNILVIAADILLLFILLCIFVCKISSKKVIPPSESQTFSPVSIIPATFNAGLALAYLGFGIWTIFEKVNAGQTVLPLHGWLVLFFQGFTWLLLAFTISINKPQPQHVVITKSCLILSFFVAIFLSGSSIWEAIVDEEVSVKIVLNIFCFPGSILLLFSAFQGNNFSEGGSETHNDVFYMPLQGADIRGEISSDDNVTPFAKAGLWSSISFWWLNTLMTKGKQKILEYDDIPQLHQDDQARTWYYIFMEQLNKQKERDSYVKPSILSIIFHCQRKAILTSGLFALIKTLTTSSSPLFLMAFIKIIEGNAAFKYEGYALTFGLFVVKILESLSERQWYFKTRLIGLQVRSLVSAAIYHKQLRLSNSAKMTHSPGEIVSYVTVDAYRIGEFPYWFHQIWTTSLQLCLSLLIVYFSVGLAIAAALVVLILSTLASSPLVKLQHEYQTKLMVAQNRRLKAITEALSNMKVLKLYSWETNFKTLIEGLRTEELKLVYQVLSQKGYNMALFWASPLFVSAVTFWTCYFLGFTLSPSNVFTFLATLRLVQEPIRLTADVFGAFIEAKVSFYRIEKFLDAQELENRHTRKESCATDVEQSILCISSEISWDTNPSKATLRNINLVVKPGEKVAICGEVASGKSTLLAAILGEVPCINGIVQVYGKIAYAAQSAWIQTGTIQENILFGSAMDNVRYQETLSKCSLVKDLEMLPFRDLTQIGERGVNLSGGQKQRIQLARALYQNADVYLLDDPFSAVDAHMATNLFNVSDNLPLKEYVMGALSGKTVLLVTHQVDLLPAFNSILLMSSGKILRAAPYKELLSSCEEFQDLVRAHHDTAGCERQVENASNRQYKSSTVEIEEVKTEVQQKESLGDQLIKKEEIETGDTGFKPYIQYLKQRKGFLYFSSSIFFHLIFIVGQLIQSYWLASKLQDYSVSRVKLFVVYTMIMFIMSFGVLLRFFCLVELGCGASTSIFDTLLNSLFRAPMLFYDSTPVGRILSRVSNDMNIVDLEVAFKLGISVGSTLMTYSIYIVLVLITWPIVFLIIPTIYVTLLLQKYHFASAKELMRMNGTTKSALASHLAESIAGSLTIRAFGEEDRFFSKNLEFIDANASADFNRFSANEWLIERLELLCVIILSASALAITLIQFDASSSGFIGMALSFGLSLNVYVVVSVQFQCMLENSMISVERVEQYMHIPSEAPEVIEENRPVHSWPTVGKVEIHDLKVRYRPNAPLVLRGINCIIEGGYKIGIVGRTGSGKTTLISVLFRLVEPTEGRVIVDDYDICKVGLHDLRSRFGIIPQDPTLFSGSVRYNLDPLSKHTDHEIWEVLEKCQLREAIQEKEEGLDSLVVQDGTNWSMGQRQLFCLGRALLKRSRILVLDEATASMDNATDSILQKTIRTGFADCTVITVAHRIPTVMDCTKVLAISDGRLVEYDEPMKLMKNEGSLFGQLVKEYWSRAGNDCSSSFSAINNPDSCINNILVIAADILLLFILLCMFICKISSKKVIAPSQPRAFSPVSIISAAFNAALALAYFGFGIWTIFEKVNAEQTVFPLHGCLVLLFQGFTWLLLAFTISLSNPQPQHIVIAKSCSILAFLTAVFLCSSSIGKAIVDEEVSVSDCSKGNSEIHDDAFYTPLQGAESNIIGEISSNDNLTPFAKAGLFSSMSFCWLNPLMTKGKQKILENEDIPQLREGDQARTWYLIFMEQMNKRKEGDLSVQSSILPIIFHCQRKAILISGLFALIKTLTTTTSPLFLIAFIKIIEGNAAFKYEGYALTLGLFVAKIVESLSERQWFFKTRLIGLQVRSLVSAAVYQKQLRLSNSAKLTHSPGEIVNYVTVDAYKIGEFPYWFHQIWTTSLQICLSLLIVYFSVGLATAAALIVLILTLLASSPLAKLQHEYQTELMIVQNRRLKAITEALSNMKILKLYSWETNFKNVIEGLRTEELKLIYKVLWQKGYHIALFWASPLLVAAVTFWTCYYLGITLSLGKVFTFLATLRLVQEPIRLIANVFGAFIEAKVSFSRIVKFLDAPELENRTTRKKSCGTDVEHSVFFRSSEISWDSSSSTNVTLKSINLVVKAGEKVAICGEVGSGKSTLLAAILGEVPHINGIVQVYGKIAYVSQSAWIQTGTIKENILFGSSMDCARYQQTLEKCSLVKDLEMLPFRDLTQIGERGVNLSGGQKQRIQLARALYQNADVYLLDDPFSAVDAHTATSLFNLMSSGKILRAAPYEELMSSCQEFQDLVHAHHGTSGCGRRVGYTSTGKHKSSSEEIEKVKNEEQKKEFSGDQLIKQEERATGDTGFKPYIQYLKQRKGFLYFSSSIFFHLIFIVGQLIQSYWLASKLQDYSVSRVKLFTVYTITMCIMSFALLLRFFGLVGLGCGASKSIFHTLLNSLFRAPMLFYDSTPVGRIISLVSNDMNVIDLELAFKLGISVGSTLTAYSIYIVMVSITWPIVFLIIPTIYVTLLLQKYYFASAKELMRMNGTTKSALASHLAESIAGALTIRAFGEEDRFFSKNLEFIDLNASANFNSFSANEWLIQRLEILCAIVLSASAFAITLIQFDASSSGFIGMALSFGLSLNVFIVFSVQVQCMLENAMISVERVEQYMSIPSEAPEIIEENRPANNWPTVGKVEIHDLKVRYRPNAPLVLRGINCVIEGGDKIGIVGRTGGGKTTLISVLFRLVEPTEGKVIVDNYDICKIGLHDLRLRFGIIPQDPTLFSGSVRFNLDPLSKHTDHEIWEVLENCQLRKAIEEKEEGLDSLIVQDGTNWSMGQRQLFCLGRALLKRSRILVLDEATASMDNTTDSILQKTIRTEFADCTVITVAHRIPTVMDCTKVLAISDGRLVEYDEPLNLMKHEGSLFGQLVKEYWSRAANSSIVSDNC</sequence>
<dbReference type="EC" id="7.6.2.2" evidence="3"/>
<dbReference type="InterPro" id="IPR044726">
    <property type="entry name" value="ABCC_6TM_D2"/>
</dbReference>
<evidence type="ECO:0000256" key="10">
    <source>
        <dbReference type="ARBA" id="ARBA00022989"/>
    </source>
</evidence>
<feature type="transmembrane region" description="Helical" evidence="14">
    <location>
        <begin position="439"/>
        <end position="463"/>
    </location>
</feature>
<comment type="subcellular location">
    <subcellularLocation>
        <location evidence="1">Membrane</location>
        <topology evidence="1">Multi-pass membrane protein</topology>
    </subcellularLocation>
</comment>
<feature type="transmembrane region" description="Helical" evidence="14">
    <location>
        <begin position="1891"/>
        <end position="1913"/>
    </location>
</feature>
<comment type="catalytic activity">
    <reaction evidence="12">
        <text>ATP + H2O + xenobioticSide 1 = ADP + phosphate + xenobioticSide 2.</text>
        <dbReference type="EC" id="7.6.2.2"/>
    </reaction>
</comment>
<dbReference type="InterPro" id="IPR003593">
    <property type="entry name" value="AAA+_ATPase"/>
</dbReference>
<feature type="transmembrane region" description="Helical" evidence="14">
    <location>
        <begin position="968"/>
        <end position="987"/>
    </location>
</feature>
<evidence type="ECO:0000259" key="16">
    <source>
        <dbReference type="PROSITE" id="PS50929"/>
    </source>
</evidence>
<feature type="transmembrane region" description="Helical" evidence="14">
    <location>
        <begin position="2379"/>
        <end position="2403"/>
    </location>
</feature>
<dbReference type="GO" id="GO:0005524">
    <property type="term" value="F:ATP binding"/>
    <property type="evidence" value="ECO:0007669"/>
    <property type="project" value="UniProtKB-KW"/>
</dbReference>
<keyword evidence="7" id="KW-0547">Nucleotide-binding</keyword>
<evidence type="ECO:0000256" key="12">
    <source>
        <dbReference type="ARBA" id="ARBA00034018"/>
    </source>
</evidence>
<dbReference type="GO" id="GO:0016887">
    <property type="term" value="F:ATP hydrolysis activity"/>
    <property type="evidence" value="ECO:0007669"/>
    <property type="project" value="InterPro"/>
</dbReference>
<feature type="transmembrane region" description="Helical" evidence="14">
    <location>
        <begin position="539"/>
        <end position="560"/>
    </location>
</feature>
<evidence type="ECO:0000256" key="9">
    <source>
        <dbReference type="ARBA" id="ARBA00022967"/>
    </source>
</evidence>
<feature type="transmembrane region" description="Helical" evidence="14">
    <location>
        <begin position="1612"/>
        <end position="1633"/>
    </location>
</feature>
<feature type="transmembrane region" description="Helical" evidence="14">
    <location>
        <begin position="40"/>
        <end position="59"/>
    </location>
</feature>
<dbReference type="Gene3D" id="3.40.50.300">
    <property type="entry name" value="P-loop containing nucleotide triphosphate hydrolases"/>
    <property type="match status" value="4"/>
</dbReference>
<evidence type="ECO:0000256" key="1">
    <source>
        <dbReference type="ARBA" id="ARBA00004141"/>
    </source>
</evidence>
<dbReference type="Pfam" id="PF00664">
    <property type="entry name" value="ABC_membrane"/>
    <property type="match status" value="4"/>
</dbReference>
<evidence type="ECO:0000256" key="6">
    <source>
        <dbReference type="ARBA" id="ARBA00022737"/>
    </source>
</evidence>
<feature type="transmembrane region" description="Helical" evidence="14">
    <location>
        <begin position="2592"/>
        <end position="2612"/>
    </location>
</feature>
<dbReference type="InterPro" id="IPR050173">
    <property type="entry name" value="ABC_transporter_C-like"/>
</dbReference>
<dbReference type="InterPro" id="IPR011527">
    <property type="entry name" value="ABC1_TM_dom"/>
</dbReference>
<evidence type="ECO:0000256" key="14">
    <source>
        <dbReference type="SAM" id="Phobius"/>
    </source>
</evidence>
<dbReference type="FunFam" id="1.20.1560.10:FF:000002">
    <property type="entry name" value="ABC transporter C family member 5"/>
    <property type="match status" value="2"/>
</dbReference>